<dbReference type="Proteomes" id="UP000032544">
    <property type="component" value="Unassembled WGS sequence"/>
</dbReference>
<dbReference type="PATRIC" id="fig|1544798.3.peg.3158"/>
<protein>
    <recommendedName>
        <fullName evidence="2">alpha-L-rhamnosidase</fullName>
        <ecNumber evidence="2">3.2.1.40</ecNumber>
    </recommendedName>
</protein>
<accession>A0A0D8J932</accession>
<evidence type="ECO:0000256" key="1">
    <source>
        <dbReference type="ARBA" id="ARBA00001445"/>
    </source>
</evidence>
<evidence type="ECO:0000313" key="8">
    <source>
        <dbReference type="EMBL" id="KJF43510.1"/>
    </source>
</evidence>
<gene>
    <name evidence="8" type="ORF">LH29_14960</name>
</gene>
<dbReference type="EMBL" id="JRHC01000003">
    <property type="protein sequence ID" value="KJF43510.1"/>
    <property type="molecule type" value="Genomic_DNA"/>
</dbReference>
<evidence type="ECO:0000256" key="2">
    <source>
        <dbReference type="ARBA" id="ARBA00012652"/>
    </source>
</evidence>
<sequence length="919" mass="104265">MANKLYFVRFLSIGILLTFLFSCQKDHKDQIPYDLEIAEGFTNPIGFYTNNPTFSWKLPTGVQSQSAYYIVVASSPELLPDKADLWKSGKVETDQCLFVNYKGKKLSSRDKVYWQVKFWDDNENESKWSEIAFFEVGLLNNNDWQAKWISLPNDTAVEVPEIGKKVHKVQYLRKSIKIQDDIESARLYITALGLFQAHINGQQIGDDVLTPGWTSYSKRIETITYDVSPVLEKGENTLGIELAEGWYAGRFIFRGYAKTSPKVLAQLEVKYKNGEEEIFVTDNSWTGNANGPIKYSSLYDGESYDANLEMLGWSTSDFDDETWSDVTEESISDSVQLTPKRHSIVKTKIVLPTKKITEPKKGSFVFDLGQNMAGVAQVNIPVKKGRKVKIRFAEMLQPNGEIYTKNYRSAVSTDFYLPAKDGVIEWKPKFTFHGFRYVELSGFDENKKPDETWVSGLVQYSDFEKNGTFSSSYQKLNQLQSNIEWGLRSNFLDIPTDCPQRDERAGWTGDAQVFIPTSLFIADAHSFWASWMQSVREDQRDNGSIPIVVPDIDGRRVSSGWGDVATIIPWETYWRTGDKKILEDSYNTMLGWVNYYKSVSENHIVDMFTYGDWLQPFSEHPTDERKGETDEKLINTAYYARSVELTLQTAKVLGLTGDVAMLQTWLDEIKTAFQNQFFNAEGSVSKGKSTQTAYLMAIGFDLLTPEMEAKAIPHLLAEIKKADNHLRTGFLGTPLLAPVLEKIGRPDLMFEMLFKETYPSWFYSINQGATTMWERWNSYTHKDGFNKGGMNSFNHYAYGAIGQWMYERIAGIKPIKPGYKEIEIAPLLGGQLTSANASYKSPYGIVSSSWKTEDGIFKLTATVPPNTTAKIVIPGNTAERLILDGNVFADDADAKHLKKTENSFELEVQPGSYAFETKL</sequence>
<dbReference type="AlphaFoldDB" id="A0A0D8J932"/>
<name>A0A0D8J932_9BACT</name>
<dbReference type="SUPFAM" id="SSF48208">
    <property type="entry name" value="Six-hairpin glycosidases"/>
    <property type="match status" value="1"/>
</dbReference>
<comment type="catalytic activity">
    <reaction evidence="1">
        <text>Hydrolysis of terminal non-reducing alpha-L-rhamnose residues in alpha-L-rhamnosides.</text>
        <dbReference type="EC" id="3.2.1.40"/>
    </reaction>
</comment>
<dbReference type="InterPro" id="IPR013737">
    <property type="entry name" value="Bac_rhamnosid_N"/>
</dbReference>
<dbReference type="Pfam" id="PF17389">
    <property type="entry name" value="Bac_rhamnosid6H"/>
    <property type="match status" value="1"/>
</dbReference>
<dbReference type="Pfam" id="PF05592">
    <property type="entry name" value="Bac_rhamnosid"/>
    <property type="match status" value="1"/>
</dbReference>
<dbReference type="PIRSF" id="PIRSF010631">
    <property type="entry name" value="A-rhamnsds"/>
    <property type="match status" value="1"/>
</dbReference>
<dbReference type="Pfam" id="PF17390">
    <property type="entry name" value="Bac_rhamnosid_C"/>
    <property type="match status" value="1"/>
</dbReference>
<feature type="domain" description="Alpha-L-rhamnosidase six-hairpin glycosidase" evidence="6">
    <location>
        <begin position="465"/>
        <end position="809"/>
    </location>
</feature>
<evidence type="ECO:0000259" key="7">
    <source>
        <dbReference type="Pfam" id="PF17390"/>
    </source>
</evidence>
<dbReference type="InterPro" id="IPR012341">
    <property type="entry name" value="6hp_glycosidase-like_sf"/>
</dbReference>
<dbReference type="Gene3D" id="1.50.10.10">
    <property type="match status" value="1"/>
</dbReference>
<feature type="domain" description="Alpha-L-rhamnosidase concanavalin-like" evidence="4">
    <location>
        <begin position="360"/>
        <end position="458"/>
    </location>
</feature>
<dbReference type="InterPro" id="IPR016007">
    <property type="entry name" value="Alpha_rhamnosid"/>
</dbReference>
<dbReference type="Gene3D" id="2.60.420.10">
    <property type="entry name" value="Maltose phosphorylase, domain 3"/>
    <property type="match status" value="1"/>
</dbReference>
<dbReference type="InterPro" id="IPR035398">
    <property type="entry name" value="Bac_rhamnosid_C"/>
</dbReference>
<dbReference type="GO" id="GO:0005975">
    <property type="term" value="P:carbohydrate metabolic process"/>
    <property type="evidence" value="ECO:0007669"/>
    <property type="project" value="InterPro"/>
</dbReference>
<dbReference type="PANTHER" id="PTHR33307:SF6">
    <property type="entry name" value="ALPHA-RHAMNOSIDASE (EUROFUNG)-RELATED"/>
    <property type="match status" value="1"/>
</dbReference>
<dbReference type="InterPro" id="IPR035396">
    <property type="entry name" value="Bac_rhamnosid6H"/>
</dbReference>
<dbReference type="Pfam" id="PF08531">
    <property type="entry name" value="Bac_rhamnosid_N"/>
    <property type="match status" value="1"/>
</dbReference>
<comment type="caution">
    <text evidence="8">The sequence shown here is derived from an EMBL/GenBank/DDBJ whole genome shotgun (WGS) entry which is preliminary data.</text>
</comment>
<dbReference type="STRING" id="1544798.LH29_14960"/>
<feature type="domain" description="Alpha-L-rhamnosidase C-terminal" evidence="7">
    <location>
        <begin position="811"/>
        <end position="880"/>
    </location>
</feature>
<feature type="domain" description="Bacterial alpha-L-rhamnosidase N-terminal" evidence="5">
    <location>
        <begin position="181"/>
        <end position="341"/>
    </location>
</feature>
<dbReference type="Gene3D" id="2.60.120.260">
    <property type="entry name" value="Galactose-binding domain-like"/>
    <property type="match status" value="2"/>
</dbReference>
<dbReference type="InterPro" id="IPR013783">
    <property type="entry name" value="Ig-like_fold"/>
</dbReference>
<evidence type="ECO:0000259" key="6">
    <source>
        <dbReference type="Pfam" id="PF17389"/>
    </source>
</evidence>
<dbReference type="PANTHER" id="PTHR33307">
    <property type="entry name" value="ALPHA-RHAMNOSIDASE (EUROFUNG)"/>
    <property type="match status" value="1"/>
</dbReference>
<proteinExistence type="predicted"/>
<dbReference type="GO" id="GO:0030596">
    <property type="term" value="F:alpha-L-rhamnosidase activity"/>
    <property type="evidence" value="ECO:0007669"/>
    <property type="project" value="UniProtKB-EC"/>
</dbReference>
<evidence type="ECO:0000313" key="9">
    <source>
        <dbReference type="Proteomes" id="UP000032544"/>
    </source>
</evidence>
<keyword evidence="3" id="KW-0378">Hydrolase</keyword>
<evidence type="ECO:0000256" key="3">
    <source>
        <dbReference type="ARBA" id="ARBA00022801"/>
    </source>
</evidence>
<reference evidence="8 9" key="1">
    <citation type="submission" date="2014-09" db="EMBL/GenBank/DDBJ databases">
        <title>Draft Genome Sequence of Draconibacterium sp. JN14CK-3.</title>
        <authorList>
            <person name="Dong C."/>
            <person name="Lai Q."/>
            <person name="Shao Z."/>
        </authorList>
    </citation>
    <scope>NUCLEOTIDE SEQUENCE [LARGE SCALE GENOMIC DNA]</scope>
    <source>
        <strain evidence="8 9">JN14CK-3</strain>
    </source>
</reference>
<dbReference type="InterPro" id="IPR008928">
    <property type="entry name" value="6-hairpin_glycosidase_sf"/>
</dbReference>
<dbReference type="Pfam" id="PF25788">
    <property type="entry name" value="Ig_Rha78A_N"/>
    <property type="match status" value="1"/>
</dbReference>
<dbReference type="PROSITE" id="PS51257">
    <property type="entry name" value="PROKAR_LIPOPROTEIN"/>
    <property type="match status" value="1"/>
</dbReference>
<dbReference type="OrthoDB" id="9815108at2"/>
<dbReference type="RefSeq" id="WP_045030900.1">
    <property type="nucleotide sequence ID" value="NZ_JRHC01000003.1"/>
</dbReference>
<keyword evidence="9" id="KW-1185">Reference proteome</keyword>
<dbReference type="Gene3D" id="2.60.40.10">
    <property type="entry name" value="Immunoglobulins"/>
    <property type="match status" value="1"/>
</dbReference>
<evidence type="ECO:0000259" key="4">
    <source>
        <dbReference type="Pfam" id="PF05592"/>
    </source>
</evidence>
<organism evidence="8 9">
    <name type="scientific">Draconibacterium sediminis</name>
    <dbReference type="NCBI Taxonomy" id="1544798"/>
    <lineage>
        <taxon>Bacteria</taxon>
        <taxon>Pseudomonadati</taxon>
        <taxon>Bacteroidota</taxon>
        <taxon>Bacteroidia</taxon>
        <taxon>Marinilabiliales</taxon>
        <taxon>Prolixibacteraceae</taxon>
        <taxon>Draconibacterium</taxon>
    </lineage>
</organism>
<dbReference type="InterPro" id="IPR008902">
    <property type="entry name" value="Rhamnosid_concanavalin"/>
</dbReference>
<dbReference type="EC" id="3.2.1.40" evidence="2"/>
<evidence type="ECO:0000259" key="5">
    <source>
        <dbReference type="Pfam" id="PF08531"/>
    </source>
</evidence>